<sequence>MPTTSSILYKLANLISTIGHPLLMLSVFVVFVSFQQLPIQNAVLISGLLIGVVVLPVCLQNYRKVRQGTYTNFDVSDRQQRSGFYPGLIGLVALVTGIFIATNQPLSFCYGMNATLLLLVISYGVNFFIKASLHTSLSFFLAWAIGLISPPLGVAMGIMAVAISASRLVLKRHSLIEVGTGALIGLIIGACFYRLTNTPFLQ</sequence>
<organism evidence="2 3">
    <name type="scientific">Spirosoma terrae</name>
    <dbReference type="NCBI Taxonomy" id="1968276"/>
    <lineage>
        <taxon>Bacteria</taxon>
        <taxon>Pseudomonadati</taxon>
        <taxon>Bacteroidota</taxon>
        <taxon>Cytophagia</taxon>
        <taxon>Cytophagales</taxon>
        <taxon>Cytophagaceae</taxon>
        <taxon>Spirosoma</taxon>
    </lineage>
</organism>
<accession>A0A6L9L399</accession>
<reference evidence="2 3" key="1">
    <citation type="submission" date="2020-02" db="EMBL/GenBank/DDBJ databases">
        <title>Draft genome sequence of two Spirosoma agri KCTC 52727 and Spirosoma terrae KCTC 52035.</title>
        <authorList>
            <person name="Rojas J."/>
            <person name="Ambika Manirajan B."/>
            <person name="Suarez C."/>
            <person name="Ratering S."/>
            <person name="Schnell S."/>
        </authorList>
    </citation>
    <scope>NUCLEOTIDE SEQUENCE [LARGE SCALE GENOMIC DNA]</scope>
    <source>
        <strain evidence="2 3">KCTC 52035</strain>
    </source>
</reference>
<dbReference type="EMBL" id="JAAFZH010000003">
    <property type="protein sequence ID" value="NDU95095.1"/>
    <property type="molecule type" value="Genomic_DNA"/>
</dbReference>
<evidence type="ECO:0000256" key="1">
    <source>
        <dbReference type="SAM" id="Phobius"/>
    </source>
</evidence>
<name>A0A6L9L399_9BACT</name>
<keyword evidence="1" id="KW-0812">Transmembrane</keyword>
<feature type="transmembrane region" description="Helical" evidence="1">
    <location>
        <begin position="82"/>
        <end position="101"/>
    </location>
</feature>
<dbReference type="Proteomes" id="UP000474175">
    <property type="component" value="Unassembled WGS sequence"/>
</dbReference>
<feature type="transmembrane region" description="Helical" evidence="1">
    <location>
        <begin position="175"/>
        <end position="195"/>
    </location>
</feature>
<feature type="transmembrane region" description="Helical" evidence="1">
    <location>
        <begin position="41"/>
        <end position="62"/>
    </location>
</feature>
<gene>
    <name evidence="2" type="ORF">GK108_09440</name>
</gene>
<comment type="caution">
    <text evidence="2">The sequence shown here is derived from an EMBL/GenBank/DDBJ whole genome shotgun (WGS) entry which is preliminary data.</text>
</comment>
<keyword evidence="3" id="KW-1185">Reference proteome</keyword>
<proteinExistence type="predicted"/>
<dbReference type="RefSeq" id="WP_163946382.1">
    <property type="nucleotide sequence ID" value="NZ_JAAFZH010000003.1"/>
</dbReference>
<dbReference type="SUPFAM" id="SSF48317">
    <property type="entry name" value="Acid phosphatase/Vanadium-dependent haloperoxidase"/>
    <property type="match status" value="1"/>
</dbReference>
<evidence type="ECO:0000313" key="3">
    <source>
        <dbReference type="Proteomes" id="UP000474175"/>
    </source>
</evidence>
<evidence type="ECO:0000313" key="2">
    <source>
        <dbReference type="EMBL" id="NDU95095.1"/>
    </source>
</evidence>
<dbReference type="InterPro" id="IPR036938">
    <property type="entry name" value="PAP2/HPO_sf"/>
</dbReference>
<dbReference type="CDD" id="cd01610">
    <property type="entry name" value="PAP2_like"/>
    <property type="match status" value="1"/>
</dbReference>
<dbReference type="AlphaFoldDB" id="A0A6L9L399"/>
<dbReference type="Gene3D" id="1.20.144.10">
    <property type="entry name" value="Phosphatidic acid phosphatase type 2/haloperoxidase"/>
    <property type="match status" value="1"/>
</dbReference>
<protein>
    <submittedName>
        <fullName evidence="2">Phosphatase PAP2 family protein</fullName>
    </submittedName>
</protein>
<keyword evidence="1" id="KW-1133">Transmembrane helix</keyword>
<feature type="transmembrane region" description="Helical" evidence="1">
    <location>
        <begin position="141"/>
        <end position="163"/>
    </location>
</feature>
<feature type="transmembrane region" description="Helical" evidence="1">
    <location>
        <begin position="108"/>
        <end position="129"/>
    </location>
</feature>
<keyword evidence="1" id="KW-0472">Membrane</keyword>
<feature type="transmembrane region" description="Helical" evidence="1">
    <location>
        <begin position="12"/>
        <end position="34"/>
    </location>
</feature>